<comment type="similarity">
    <text evidence="9">Belongs to the DNA polymerase type-C family. DnaE2 subfamily.</text>
</comment>
<keyword evidence="3 9" id="KW-0548">Nucleotidyltransferase</keyword>
<evidence type="ECO:0000256" key="7">
    <source>
        <dbReference type="ARBA" id="ARBA00023204"/>
    </source>
</evidence>
<dbReference type="InterPro" id="IPR040982">
    <property type="entry name" value="DNA_pol3_finger"/>
</dbReference>
<comment type="caution">
    <text evidence="12">The sequence shown here is derived from an EMBL/GenBank/DDBJ whole genome shotgun (WGS) entry which is preliminary data.</text>
</comment>
<keyword evidence="6 9" id="KW-0239">DNA-directed DNA polymerase</keyword>
<dbReference type="Pfam" id="PF17657">
    <property type="entry name" value="DNA_pol3_finger"/>
    <property type="match status" value="1"/>
</dbReference>
<dbReference type="GO" id="GO:0005737">
    <property type="term" value="C:cytoplasm"/>
    <property type="evidence" value="ECO:0007669"/>
    <property type="project" value="UniProtKB-SubCell"/>
</dbReference>
<evidence type="ECO:0000256" key="4">
    <source>
        <dbReference type="ARBA" id="ARBA00022705"/>
    </source>
</evidence>
<comment type="subcellular location">
    <subcellularLocation>
        <location evidence="9">Cytoplasm</location>
    </subcellularLocation>
</comment>
<dbReference type="InterPro" id="IPR029460">
    <property type="entry name" value="DNAPol_HHH"/>
</dbReference>
<dbReference type="GO" id="GO:0003887">
    <property type="term" value="F:DNA-directed DNA polymerase activity"/>
    <property type="evidence" value="ECO:0007669"/>
    <property type="project" value="UniProtKB-UniRule"/>
</dbReference>
<organism evidence="12 13">
    <name type="scientific">Microbacterium proteolyticum</name>
    <dbReference type="NCBI Taxonomy" id="1572644"/>
    <lineage>
        <taxon>Bacteria</taxon>
        <taxon>Bacillati</taxon>
        <taxon>Actinomycetota</taxon>
        <taxon>Actinomycetes</taxon>
        <taxon>Micrococcales</taxon>
        <taxon>Microbacteriaceae</taxon>
        <taxon>Microbacterium</taxon>
    </lineage>
</organism>
<feature type="region of interest" description="Disordered" evidence="10">
    <location>
        <begin position="14"/>
        <end position="44"/>
    </location>
</feature>
<comment type="function">
    <text evidence="9">DNA polymerase involved in damage-induced mutagenesis and translesion synthesis (TLS). It is not the major replicative DNA polymerase.</text>
</comment>
<evidence type="ECO:0000256" key="1">
    <source>
        <dbReference type="ARBA" id="ARBA00022490"/>
    </source>
</evidence>
<evidence type="ECO:0000256" key="10">
    <source>
        <dbReference type="SAM" id="MobiDB-lite"/>
    </source>
</evidence>
<reference evidence="12 13" key="1">
    <citation type="submission" date="2020-08" db="EMBL/GenBank/DDBJ databases">
        <title>Genomic Encyclopedia of Type Strains, Phase III (KMG-III): the genomes of soil and plant-associated and newly described type strains.</title>
        <authorList>
            <person name="Whitman W."/>
        </authorList>
    </citation>
    <scope>NUCLEOTIDE SEQUENCE [LARGE SCALE GENOMIC DNA]</scope>
    <source>
        <strain evidence="12 13">CECT 8356</strain>
    </source>
</reference>
<feature type="domain" description="Polymerase/histidinol phosphatase N-terminal" evidence="11">
    <location>
        <begin position="60"/>
        <end position="127"/>
    </location>
</feature>
<dbReference type="InterPro" id="IPR004805">
    <property type="entry name" value="DnaE2/DnaE/PolC"/>
</dbReference>
<keyword evidence="7 9" id="KW-0234">DNA repair</keyword>
<keyword evidence="5 9" id="KW-0227">DNA damage</keyword>
<dbReference type="EMBL" id="JACHXY010000003">
    <property type="protein sequence ID" value="MBB3158916.1"/>
    <property type="molecule type" value="Genomic_DNA"/>
</dbReference>
<evidence type="ECO:0000259" key="11">
    <source>
        <dbReference type="SMART" id="SM00481"/>
    </source>
</evidence>
<dbReference type="NCBIfam" id="TIGR00594">
    <property type="entry name" value="polc"/>
    <property type="match status" value="1"/>
</dbReference>
<protein>
    <recommendedName>
        <fullName evidence="9">Error-prone DNA polymerase</fullName>
        <ecNumber evidence="9">2.7.7.7</ecNumber>
    </recommendedName>
</protein>
<gene>
    <name evidence="9" type="primary">dnaE2</name>
    <name evidence="12" type="ORF">FHS07_002634</name>
</gene>
<proteinExistence type="inferred from homology"/>
<dbReference type="Gene3D" id="1.10.150.870">
    <property type="match status" value="1"/>
</dbReference>
<dbReference type="GO" id="GO:0006281">
    <property type="term" value="P:DNA repair"/>
    <property type="evidence" value="ECO:0007669"/>
    <property type="project" value="UniProtKB-UniRule"/>
</dbReference>
<evidence type="ECO:0000256" key="5">
    <source>
        <dbReference type="ARBA" id="ARBA00022763"/>
    </source>
</evidence>
<evidence type="ECO:0000313" key="12">
    <source>
        <dbReference type="EMBL" id="MBB3158916.1"/>
    </source>
</evidence>
<evidence type="ECO:0000256" key="3">
    <source>
        <dbReference type="ARBA" id="ARBA00022695"/>
    </source>
</evidence>
<feature type="compositionally biased region" description="Gly residues" evidence="10">
    <location>
        <begin position="900"/>
        <end position="916"/>
    </location>
</feature>
<dbReference type="InterPro" id="IPR023073">
    <property type="entry name" value="DnaE2"/>
</dbReference>
<dbReference type="SUPFAM" id="SSF89550">
    <property type="entry name" value="PHP domain-like"/>
    <property type="match status" value="1"/>
</dbReference>
<dbReference type="Proteomes" id="UP000543579">
    <property type="component" value="Unassembled WGS sequence"/>
</dbReference>
<dbReference type="Pfam" id="PF02811">
    <property type="entry name" value="PHP"/>
    <property type="match status" value="1"/>
</dbReference>
<dbReference type="PANTHER" id="PTHR32294">
    <property type="entry name" value="DNA POLYMERASE III SUBUNIT ALPHA"/>
    <property type="match status" value="1"/>
</dbReference>
<keyword evidence="2 9" id="KW-0808">Transferase</keyword>
<dbReference type="Gene3D" id="3.20.20.140">
    <property type="entry name" value="Metal-dependent hydrolases"/>
    <property type="match status" value="1"/>
</dbReference>
<accession>A0A7W5CJS5</accession>
<dbReference type="SMART" id="SM00481">
    <property type="entry name" value="POLIIIAc"/>
    <property type="match status" value="1"/>
</dbReference>
<feature type="region of interest" description="Disordered" evidence="10">
    <location>
        <begin position="866"/>
        <end position="958"/>
    </location>
</feature>
<dbReference type="RefSeq" id="WP_183420342.1">
    <property type="nucleotide sequence ID" value="NZ_JACHXY010000003.1"/>
</dbReference>
<dbReference type="InterPro" id="IPR011708">
    <property type="entry name" value="DNA_pol3_alpha_NTPase_dom"/>
</dbReference>
<evidence type="ECO:0000256" key="6">
    <source>
        <dbReference type="ARBA" id="ARBA00022932"/>
    </source>
</evidence>
<dbReference type="InterPro" id="IPR003141">
    <property type="entry name" value="Pol/His_phosphatase_N"/>
</dbReference>
<dbReference type="CDD" id="cd04485">
    <property type="entry name" value="DnaE_OBF"/>
    <property type="match status" value="1"/>
</dbReference>
<dbReference type="EC" id="2.7.7.7" evidence="9"/>
<dbReference type="GO" id="GO:0006260">
    <property type="term" value="P:DNA replication"/>
    <property type="evidence" value="ECO:0007669"/>
    <property type="project" value="UniProtKB-KW"/>
</dbReference>
<evidence type="ECO:0000256" key="8">
    <source>
        <dbReference type="ARBA" id="ARBA00049244"/>
    </source>
</evidence>
<evidence type="ECO:0000313" key="13">
    <source>
        <dbReference type="Proteomes" id="UP000543579"/>
    </source>
</evidence>
<sequence>MGWTNPPVKWSELERLLSDARRPTGTPPNGDGGDSPAWSHKRGAYVPPSIERPDDTIPYAELHAHSSYSFLDGASSPEELVEEAERLGLHALALTDHDGFYGIVRFAEAAEARTVKTVFGAELSLGLGGPQSGTADPEGSHLLVLARREEGYHRLAAAITHAQLTGAEKGRPVYDLADLAERAGGPRDPHWAVLTGCRKGAVRQALASEGPAGAARELDTLVDLFGAQAVYVELMDQGDPLDSRRNDVLAALAAERGLPTLATNNVHYAAPQKELLAAAVAAVRANRGLDELDGWLPAHAGAHLRSGVEMSARFARYPGAVARTVTLADEIAFPLRRAKPALPKQKVPEGHTPMSWLRHLVWEAVPRKYPDLSDDDRRRIERELGVIEMKDFPGYFLIVYGIVAEARRRGILCQGRGSAANSAVCYLLDITAVDSIFYKLPFERFLSSLRDEEPDIDVDFDSDRREEIIQWVYREYGRERAAQVANVIQYRPKNAVRDMARALGHSPGQQDAWSKQVERWGATLETGGDHDIPDQVIEFASELLKAPRHLGIHSGGMVLTDRPVGEVVPIEHARMEDRTVIQWDKDDAAWMGLVKFDLLGLGMLAALQYCFDLIRDATGEQWELSTLPKEEKAVYDMLCRADSIGVFQVESRAQMGLLPRLQPRKFYDLVVQIALIRPGPIQGGAVHPFVRRKLGQEKVTYVHPKLEPVLERTMGVPVFQEQLMQMAVAIGNCSAEDADLLRRAMGSKRGLERIDSLRETLYAGMAENGLVGQVADELYAKIQAFANFGFAESHSLSFALLVYASSWIKLHYPAAFLAGLLRAQPMGFYSPATLTADARRHGVVVRRPDLSRSGVEATLEAVDGGAKAAQTDAGGRGAAGVHAGGRDTAEASRGTETSGAGAGGAGSSGEGAGGAAASGAAPRQPRGMGPPTGLDACAHARQPPTGDFDPSEPDETLAHRRDGGFAVRLGLAGVTGIGTKVAARIVSERERGGTYRDLRDLVRRTGLVTAQLEALATAGAFECFGHTRREAIWLSGSAALDRAEFLPDSLVAVQPPLFTDPSSYEILASDLWATGLSADDHPLTHFRSALDARGVLTSRELRTFETDRRIEVAGLVTHRQRPATASGITFLNLEDEHGLMNIICSVGVWNRYRRVARESPALIVRGMLERSIEGVTNVVADGFTDLRVGVAHASRDFR</sequence>
<dbReference type="InterPro" id="IPR004013">
    <property type="entry name" value="PHP_dom"/>
</dbReference>
<dbReference type="HAMAP" id="MF_01902">
    <property type="entry name" value="DNApol_error_prone"/>
    <property type="match status" value="1"/>
</dbReference>
<dbReference type="InterPro" id="IPR016195">
    <property type="entry name" value="Pol/histidinol_Pase-like"/>
</dbReference>
<evidence type="ECO:0000256" key="9">
    <source>
        <dbReference type="HAMAP-Rule" id="MF_01902"/>
    </source>
</evidence>
<dbReference type="NCBIfam" id="NF004225">
    <property type="entry name" value="PRK05672.1"/>
    <property type="match status" value="1"/>
</dbReference>
<keyword evidence="4 9" id="KW-0235">DNA replication</keyword>
<keyword evidence="1 9" id="KW-0963">Cytoplasm</keyword>
<dbReference type="Pfam" id="PF07733">
    <property type="entry name" value="DNA_pol3_alpha"/>
    <property type="match status" value="1"/>
</dbReference>
<evidence type="ECO:0000256" key="2">
    <source>
        <dbReference type="ARBA" id="ARBA00022679"/>
    </source>
</evidence>
<comment type="catalytic activity">
    <reaction evidence="8 9">
        <text>DNA(n) + a 2'-deoxyribonucleoside 5'-triphosphate = DNA(n+1) + diphosphate</text>
        <dbReference type="Rhea" id="RHEA:22508"/>
        <dbReference type="Rhea" id="RHEA-COMP:17339"/>
        <dbReference type="Rhea" id="RHEA-COMP:17340"/>
        <dbReference type="ChEBI" id="CHEBI:33019"/>
        <dbReference type="ChEBI" id="CHEBI:61560"/>
        <dbReference type="ChEBI" id="CHEBI:173112"/>
        <dbReference type="EC" id="2.7.7.7"/>
    </reaction>
</comment>
<dbReference type="Pfam" id="PF14579">
    <property type="entry name" value="HHH_6"/>
    <property type="match status" value="1"/>
</dbReference>
<dbReference type="GO" id="GO:0008408">
    <property type="term" value="F:3'-5' exonuclease activity"/>
    <property type="evidence" value="ECO:0007669"/>
    <property type="project" value="InterPro"/>
</dbReference>
<dbReference type="AlphaFoldDB" id="A0A7W5CJS5"/>
<name>A0A7W5CJS5_9MICO</name>
<dbReference type="PANTHER" id="PTHR32294:SF4">
    <property type="entry name" value="ERROR-PRONE DNA POLYMERASE"/>
    <property type="match status" value="1"/>
</dbReference>